<dbReference type="AlphaFoldDB" id="A0A1H5XAW6"/>
<organism evidence="2 3">
    <name type="scientific">Jhaorihella thermophila</name>
    <dbReference type="NCBI Taxonomy" id="488547"/>
    <lineage>
        <taxon>Bacteria</taxon>
        <taxon>Pseudomonadati</taxon>
        <taxon>Pseudomonadota</taxon>
        <taxon>Alphaproteobacteria</taxon>
        <taxon>Rhodobacterales</taxon>
        <taxon>Paracoccaceae</taxon>
        <taxon>Jhaorihella</taxon>
    </lineage>
</organism>
<proteinExistence type="predicted"/>
<dbReference type="EMBL" id="FNVD01000010">
    <property type="protein sequence ID" value="SEG08878.1"/>
    <property type="molecule type" value="Genomic_DNA"/>
</dbReference>
<accession>A0A1H5XAW6</accession>
<reference evidence="2 3" key="1">
    <citation type="submission" date="2016-10" db="EMBL/GenBank/DDBJ databases">
        <authorList>
            <person name="de Groot N.N."/>
        </authorList>
    </citation>
    <scope>NUCLEOTIDE SEQUENCE [LARGE SCALE GENOMIC DNA]</scope>
    <source>
        <strain evidence="2 3">DSM 23413</strain>
    </source>
</reference>
<dbReference type="Gene3D" id="3.40.50.1240">
    <property type="entry name" value="Phosphoglycerate mutase-like"/>
    <property type="match status" value="1"/>
</dbReference>
<evidence type="ECO:0000313" key="3">
    <source>
        <dbReference type="Proteomes" id="UP000236742"/>
    </source>
</evidence>
<dbReference type="PANTHER" id="PTHR47623">
    <property type="entry name" value="OS09G0287300 PROTEIN"/>
    <property type="match status" value="1"/>
</dbReference>
<dbReference type="Pfam" id="PF00300">
    <property type="entry name" value="His_Phos_1"/>
    <property type="match status" value="1"/>
</dbReference>
<dbReference type="OrthoDB" id="9810154at2"/>
<dbReference type="Proteomes" id="UP000236742">
    <property type="component" value="Unassembled WGS sequence"/>
</dbReference>
<protein>
    <submittedName>
        <fullName evidence="2">Phosphohistidine phosphatase</fullName>
    </submittedName>
</protein>
<keyword evidence="3" id="KW-1185">Reference proteome</keyword>
<gene>
    <name evidence="2" type="ORF">SAMN05421751_11086</name>
</gene>
<dbReference type="InterPro" id="IPR013078">
    <property type="entry name" value="His_Pase_superF_clade-1"/>
</dbReference>
<sequence>MTKTLILMRHAKSSWNHPGLDDHDRPLNKRGRRSAEVLGNWLRKKGYLPDEVLCSDAVRTKETLGGLRIDPDKVEYLPELYRATANQILRVLNRATGDMVLLIAHNPGIAGFAEGIVEEPPEHPRFLDYPTGATLVVEFDDDRWDRVKWRGGRVLDFVVPRELLQE</sequence>
<feature type="binding site" evidence="1">
    <location>
        <position position="59"/>
    </location>
    <ligand>
        <name>substrate</name>
    </ligand>
</feature>
<dbReference type="InterPro" id="IPR029033">
    <property type="entry name" value="His_PPase_superfam"/>
</dbReference>
<dbReference type="RefSeq" id="WP_104008492.1">
    <property type="nucleotide sequence ID" value="NZ_FNVD01000010.1"/>
</dbReference>
<evidence type="ECO:0000256" key="1">
    <source>
        <dbReference type="PIRSR" id="PIRSR613078-2"/>
    </source>
</evidence>
<dbReference type="SUPFAM" id="SSF53254">
    <property type="entry name" value="Phosphoglycerate mutase-like"/>
    <property type="match status" value="1"/>
</dbReference>
<dbReference type="PANTHER" id="PTHR47623:SF1">
    <property type="entry name" value="OS09G0287300 PROTEIN"/>
    <property type="match status" value="1"/>
</dbReference>
<feature type="binding site" evidence="1">
    <location>
        <begin position="9"/>
        <end position="16"/>
    </location>
    <ligand>
        <name>substrate</name>
    </ligand>
</feature>
<dbReference type="CDD" id="cd07067">
    <property type="entry name" value="HP_PGM_like"/>
    <property type="match status" value="1"/>
</dbReference>
<dbReference type="SMART" id="SM00855">
    <property type="entry name" value="PGAM"/>
    <property type="match status" value="1"/>
</dbReference>
<name>A0A1H5XAW6_9RHOB</name>
<evidence type="ECO:0000313" key="2">
    <source>
        <dbReference type="EMBL" id="SEG08878.1"/>
    </source>
</evidence>